<keyword evidence="5 7" id="KW-0472">Membrane</keyword>
<evidence type="ECO:0000313" key="10">
    <source>
        <dbReference type="EMBL" id="CUU42268.1"/>
    </source>
</evidence>
<name>A0A0H5BQ84_BLAVI</name>
<dbReference type="GO" id="GO:0015744">
    <property type="term" value="P:succinate transport"/>
    <property type="evidence" value="ECO:0007669"/>
    <property type="project" value="TreeGrafter"/>
</dbReference>
<dbReference type="KEGG" id="bvr:BVIR_1831"/>
<gene>
    <name evidence="10" type="primary">yjjP</name>
    <name evidence="9" type="ORF">BV133_2910</name>
    <name evidence="10" type="ORF">BVIRIDIS_12760</name>
</gene>
<dbReference type="PATRIC" id="fig|1079.6.peg.1895"/>
<evidence type="ECO:0000313" key="11">
    <source>
        <dbReference type="Proteomes" id="UP000065734"/>
    </source>
</evidence>
<protein>
    <submittedName>
        <fullName evidence="10">Inner membrane protein YjjP</fullName>
    </submittedName>
</protein>
<evidence type="ECO:0000256" key="2">
    <source>
        <dbReference type="ARBA" id="ARBA00022475"/>
    </source>
</evidence>
<reference evidence="9" key="1">
    <citation type="journal article" date="2015" name="Genome Announc.">
        <title>Complete Genome Sequence of the Bacteriochlorophyll b-Producing Photosynthetic Bacterium Blastochloris viridis.</title>
        <authorList>
            <person name="Tsukatani Y."/>
            <person name="Hirose Y."/>
            <person name="Harada J."/>
            <person name="Misawa N."/>
            <person name="Mori K."/>
            <person name="Inoue K."/>
            <person name="Tamiaki H."/>
        </authorList>
    </citation>
    <scope>NUCLEOTIDE SEQUENCE [LARGE SCALE GENOMIC DNA]</scope>
    <source>
        <strain evidence="9">DSM 133</strain>
    </source>
</reference>
<feature type="transmembrane region" description="Helical" evidence="7">
    <location>
        <begin position="134"/>
        <end position="152"/>
    </location>
</feature>
<dbReference type="PANTHER" id="PTHR34390">
    <property type="entry name" value="UPF0442 PROTEIN YJJB-RELATED"/>
    <property type="match status" value="1"/>
</dbReference>
<dbReference type="Pfam" id="PF06738">
    <property type="entry name" value="ThrE"/>
    <property type="match status" value="1"/>
</dbReference>
<evidence type="ECO:0000256" key="6">
    <source>
        <dbReference type="ARBA" id="ARBA00034125"/>
    </source>
</evidence>
<feature type="domain" description="Threonine/serine exporter-like N-terminal" evidence="8">
    <location>
        <begin position="28"/>
        <end position="263"/>
    </location>
</feature>
<feature type="transmembrane region" description="Helical" evidence="7">
    <location>
        <begin position="246"/>
        <end position="269"/>
    </location>
</feature>
<reference evidence="11" key="3">
    <citation type="journal article" date="2016" name="Genome Announc.">
        <title>Revised genome sequence of the purple photosynthetic bacterium Blastochloris viridis.</title>
        <authorList>
            <person name="Liu L.N."/>
            <person name="Faulkner M."/>
            <person name="Liu X."/>
            <person name="Huang F."/>
            <person name="Darby A.C."/>
            <person name="Hall N."/>
        </authorList>
    </citation>
    <scope>NUCLEOTIDE SEQUENCE [LARGE SCALE GENOMIC DNA]</scope>
    <source>
        <strain evidence="11">ATCC 19567 / DSM 133 / F</strain>
    </source>
</reference>
<accession>A0A0H5BQ84</accession>
<dbReference type="Proteomes" id="UP000065734">
    <property type="component" value="Chromosome I"/>
</dbReference>
<dbReference type="STRING" id="1079.BVIR_1831"/>
<dbReference type="InterPro" id="IPR010619">
    <property type="entry name" value="ThrE-like_N"/>
</dbReference>
<comment type="subcellular location">
    <subcellularLocation>
        <location evidence="1">Cell membrane</location>
        <topology evidence="1">Multi-pass membrane protein</topology>
    </subcellularLocation>
</comment>
<dbReference type="OrthoDB" id="9813917at2"/>
<organism evidence="10 11">
    <name type="scientific">Blastochloris viridis</name>
    <name type="common">Rhodopseudomonas viridis</name>
    <dbReference type="NCBI Taxonomy" id="1079"/>
    <lineage>
        <taxon>Bacteria</taxon>
        <taxon>Pseudomonadati</taxon>
        <taxon>Pseudomonadota</taxon>
        <taxon>Alphaproteobacteria</taxon>
        <taxon>Hyphomicrobiales</taxon>
        <taxon>Blastochloridaceae</taxon>
        <taxon>Blastochloris</taxon>
    </lineage>
</organism>
<dbReference type="GO" id="GO:0005886">
    <property type="term" value="C:plasma membrane"/>
    <property type="evidence" value="ECO:0007669"/>
    <property type="project" value="UniProtKB-SubCell"/>
</dbReference>
<reference evidence="10" key="2">
    <citation type="submission" date="2015-11" db="EMBL/GenBank/DDBJ databases">
        <authorList>
            <person name="Zhang Y."/>
            <person name="Guo Z."/>
        </authorList>
    </citation>
    <scope>NUCLEOTIDE SEQUENCE</scope>
    <source>
        <strain evidence="10">1</strain>
    </source>
</reference>
<keyword evidence="2" id="KW-1003">Cell membrane</keyword>
<feature type="transmembrane region" description="Helical" evidence="7">
    <location>
        <begin position="183"/>
        <end position="202"/>
    </location>
</feature>
<dbReference type="PANTHER" id="PTHR34390:SF2">
    <property type="entry name" value="SUCCINATE TRANSPORTER SUBUNIT YJJP-RELATED"/>
    <property type="match status" value="1"/>
</dbReference>
<dbReference type="GO" id="GO:0022857">
    <property type="term" value="F:transmembrane transporter activity"/>
    <property type="evidence" value="ECO:0007669"/>
    <property type="project" value="InterPro"/>
</dbReference>
<dbReference type="InterPro" id="IPR050539">
    <property type="entry name" value="ThrE_Dicarb/AminoAcid_Exp"/>
</dbReference>
<sequence>MRHDGSTPRSETDPVKIRHRELERIAHAALQVGSVLTQSGAPVRVAHEGARLIAVGLGAGVLGMRSGYASFEITVGTGTNTITRMMQVGPHGVNHRFDFAVRDLAVRASKGGMTPDQIEAEVDRLRAETPRHRPWVVAIATGAACAAFGRLLGADWAAFLPVLAAGSIGQAIRHLLLARRINVFVITTIVGFVAATLGGLGARFAGSGAVELAMMASILLLVPGVPSTNAQTDIMDGYPTMGSARAVWVVMIMVFAVTGVWLAEIALGLHR</sequence>
<evidence type="ECO:0000256" key="5">
    <source>
        <dbReference type="ARBA" id="ARBA00023136"/>
    </source>
</evidence>
<evidence type="ECO:0000256" key="7">
    <source>
        <dbReference type="SAM" id="Phobius"/>
    </source>
</evidence>
<comment type="similarity">
    <text evidence="6">Belongs to the ThrE exporter (TC 2.A.79) family.</text>
</comment>
<proteinExistence type="inferred from homology"/>
<evidence type="ECO:0000256" key="1">
    <source>
        <dbReference type="ARBA" id="ARBA00004651"/>
    </source>
</evidence>
<dbReference type="AlphaFoldDB" id="A0A0H5BQ84"/>
<dbReference type="EMBL" id="AP014854">
    <property type="protein sequence ID" value="BAS00504.1"/>
    <property type="molecule type" value="Genomic_DNA"/>
</dbReference>
<evidence type="ECO:0000313" key="9">
    <source>
        <dbReference type="EMBL" id="BAS00504.1"/>
    </source>
</evidence>
<dbReference type="EMBL" id="LN907867">
    <property type="protein sequence ID" value="CUU42268.1"/>
    <property type="molecule type" value="Genomic_DNA"/>
</dbReference>
<keyword evidence="4 7" id="KW-1133">Transmembrane helix</keyword>
<evidence type="ECO:0000256" key="3">
    <source>
        <dbReference type="ARBA" id="ARBA00022692"/>
    </source>
</evidence>
<keyword evidence="3 7" id="KW-0812">Transmembrane</keyword>
<evidence type="ECO:0000256" key="4">
    <source>
        <dbReference type="ARBA" id="ARBA00022989"/>
    </source>
</evidence>
<evidence type="ECO:0000259" key="8">
    <source>
        <dbReference type="Pfam" id="PF06738"/>
    </source>
</evidence>
<keyword evidence="11" id="KW-1185">Reference proteome</keyword>
<feature type="transmembrane region" description="Helical" evidence="7">
    <location>
        <begin position="158"/>
        <end position="176"/>
    </location>
</feature>